<evidence type="ECO:0000313" key="2">
    <source>
        <dbReference type="EMBL" id="KAG9243828.1"/>
    </source>
</evidence>
<evidence type="ECO:0000259" key="1">
    <source>
        <dbReference type="Pfam" id="PF01593"/>
    </source>
</evidence>
<comment type="caution">
    <text evidence="2">The sequence shown here is derived from an EMBL/GenBank/DDBJ whole genome shotgun (WGS) entry which is preliminary data.</text>
</comment>
<accession>A0A9P7Z2Q8</accession>
<dbReference type="PANTHER" id="PTHR10742:SF414">
    <property type="entry name" value="CONTAINING AMINE OXIDASE, PUTATIVE (AFU_ORTHOLOGUE AFUA_3G12150)-RELATED"/>
    <property type="match status" value="1"/>
</dbReference>
<evidence type="ECO:0000313" key="3">
    <source>
        <dbReference type="Proteomes" id="UP000887226"/>
    </source>
</evidence>
<keyword evidence="3" id="KW-1185">Reference proteome</keyword>
<protein>
    <recommendedName>
        <fullName evidence="1">Amine oxidase domain-containing protein</fullName>
    </recommendedName>
</protein>
<sequence length="484" mass="54351">MPRICIVGAGVAGLRCADTLLRDGFQVTILEARNRLGGRATHRTLPSGHVIDLGPNWIHGTEHNEMYDLANSIGTILHQFPSHSTIFDSDGQVLRDGEELDTLMWNIVGDAFKYSAEHTPIISSTTSLYDFFETTIEKYVRPGVNRKRRVEILIQLSERWGAYVGSHIKTQSLKFLWLEDCLNGENLFCASGYKNVIDHIAVRAQQERIVKLSTKVTLIRSNEKTVKVTTDAGDEDEYDEVVVTVPLGWLQRNKEIFKPILPPQMSSAIDSIGYGALEKVFISFPTPFWRIEQRDSVCNKPYSASLQWLKPTYAPDTNSQQFYQECVDLSGLPDPHGHPTLLFYIYGDQAIAISNTLKQLPQSEEKDKYITEAFKPYFCLLPGYNAALKDCVPNSCYMTEWFQDEFAGFGSYSTFRTGLEAADRDIKIMREGLPNRSIWFAGEHVAPFTSMGTIDGAYMSGESVAKRISAAYGVTPLTTSESLK</sequence>
<dbReference type="Proteomes" id="UP000887226">
    <property type="component" value="Unassembled WGS sequence"/>
</dbReference>
<feature type="domain" description="Amine oxidase" evidence="1">
    <location>
        <begin position="11"/>
        <end position="468"/>
    </location>
</feature>
<dbReference type="SUPFAM" id="SSF54373">
    <property type="entry name" value="FAD-linked reductases, C-terminal domain"/>
    <property type="match status" value="1"/>
</dbReference>
<dbReference type="AlphaFoldDB" id="A0A9P7Z2Q8"/>
<dbReference type="InterPro" id="IPR002937">
    <property type="entry name" value="Amino_oxidase"/>
</dbReference>
<dbReference type="PANTHER" id="PTHR10742">
    <property type="entry name" value="FLAVIN MONOAMINE OXIDASE"/>
    <property type="match status" value="1"/>
</dbReference>
<dbReference type="GO" id="GO:0050660">
    <property type="term" value="F:flavin adenine dinucleotide binding"/>
    <property type="evidence" value="ECO:0007669"/>
    <property type="project" value="TreeGrafter"/>
</dbReference>
<dbReference type="SUPFAM" id="SSF51905">
    <property type="entry name" value="FAD/NAD(P)-binding domain"/>
    <property type="match status" value="1"/>
</dbReference>
<organism evidence="2 3">
    <name type="scientific">Calycina marina</name>
    <dbReference type="NCBI Taxonomy" id="1763456"/>
    <lineage>
        <taxon>Eukaryota</taxon>
        <taxon>Fungi</taxon>
        <taxon>Dikarya</taxon>
        <taxon>Ascomycota</taxon>
        <taxon>Pezizomycotina</taxon>
        <taxon>Leotiomycetes</taxon>
        <taxon>Helotiales</taxon>
        <taxon>Pezizellaceae</taxon>
        <taxon>Calycina</taxon>
    </lineage>
</organism>
<dbReference type="Gene3D" id="3.50.50.60">
    <property type="entry name" value="FAD/NAD(P)-binding domain"/>
    <property type="match status" value="1"/>
</dbReference>
<dbReference type="Pfam" id="PF01593">
    <property type="entry name" value="Amino_oxidase"/>
    <property type="match status" value="1"/>
</dbReference>
<reference evidence="2" key="1">
    <citation type="journal article" date="2021" name="IMA Fungus">
        <title>Genomic characterization of three marine fungi, including Emericellopsis atlantica sp. nov. with signatures of a generalist lifestyle and marine biomass degradation.</title>
        <authorList>
            <person name="Hagestad O.C."/>
            <person name="Hou L."/>
            <person name="Andersen J.H."/>
            <person name="Hansen E.H."/>
            <person name="Altermark B."/>
            <person name="Li C."/>
            <person name="Kuhnert E."/>
            <person name="Cox R.J."/>
            <person name="Crous P.W."/>
            <person name="Spatafora J.W."/>
            <person name="Lail K."/>
            <person name="Amirebrahimi M."/>
            <person name="Lipzen A."/>
            <person name="Pangilinan J."/>
            <person name="Andreopoulos W."/>
            <person name="Hayes R.D."/>
            <person name="Ng V."/>
            <person name="Grigoriev I.V."/>
            <person name="Jackson S.A."/>
            <person name="Sutton T.D.S."/>
            <person name="Dobson A.D.W."/>
            <person name="Rama T."/>
        </authorList>
    </citation>
    <scope>NUCLEOTIDE SEQUENCE</scope>
    <source>
        <strain evidence="2">TRa3180A</strain>
    </source>
</reference>
<dbReference type="Gene3D" id="3.90.660.10">
    <property type="match status" value="1"/>
</dbReference>
<dbReference type="EMBL" id="MU253948">
    <property type="protein sequence ID" value="KAG9243828.1"/>
    <property type="molecule type" value="Genomic_DNA"/>
</dbReference>
<name>A0A9P7Z2Q8_9HELO</name>
<dbReference type="GO" id="GO:0003682">
    <property type="term" value="F:chromatin binding"/>
    <property type="evidence" value="ECO:0007669"/>
    <property type="project" value="TreeGrafter"/>
</dbReference>
<dbReference type="GO" id="GO:0006338">
    <property type="term" value="P:chromatin remodeling"/>
    <property type="evidence" value="ECO:0007669"/>
    <property type="project" value="TreeGrafter"/>
</dbReference>
<dbReference type="InterPro" id="IPR036188">
    <property type="entry name" value="FAD/NAD-bd_sf"/>
</dbReference>
<dbReference type="OrthoDB" id="5046242at2759"/>
<dbReference type="PRINTS" id="PR00419">
    <property type="entry name" value="ADXRDTASE"/>
</dbReference>
<gene>
    <name evidence="2" type="ORF">BJ878DRAFT_422735</name>
</gene>
<proteinExistence type="predicted"/>
<dbReference type="InterPro" id="IPR050281">
    <property type="entry name" value="Flavin_monoamine_oxidase"/>
</dbReference>
<dbReference type="GO" id="GO:0016491">
    <property type="term" value="F:oxidoreductase activity"/>
    <property type="evidence" value="ECO:0007669"/>
    <property type="project" value="InterPro"/>
</dbReference>